<dbReference type="GeneID" id="27672362"/>
<feature type="region of interest" description="Disordered" evidence="1">
    <location>
        <begin position="1"/>
        <end position="27"/>
    </location>
</feature>
<evidence type="ECO:0000313" key="2">
    <source>
        <dbReference type="EMBL" id="KJR88952.1"/>
    </source>
</evidence>
<protein>
    <submittedName>
        <fullName evidence="2">Uncharacterized protein</fullName>
    </submittedName>
</protein>
<name>A0A0F2MH60_SPOSC</name>
<proteinExistence type="predicted"/>
<evidence type="ECO:0000313" key="3">
    <source>
        <dbReference type="Proteomes" id="UP000033710"/>
    </source>
</evidence>
<organism evidence="2 3">
    <name type="scientific">Sporothrix schenckii 1099-18</name>
    <dbReference type="NCBI Taxonomy" id="1397361"/>
    <lineage>
        <taxon>Eukaryota</taxon>
        <taxon>Fungi</taxon>
        <taxon>Dikarya</taxon>
        <taxon>Ascomycota</taxon>
        <taxon>Pezizomycotina</taxon>
        <taxon>Sordariomycetes</taxon>
        <taxon>Sordariomycetidae</taxon>
        <taxon>Ophiostomatales</taxon>
        <taxon>Ophiostomataceae</taxon>
        <taxon>Sporothrix</taxon>
    </lineage>
</organism>
<dbReference type="RefSeq" id="XP_016591628.1">
    <property type="nucleotide sequence ID" value="XM_016737085.1"/>
</dbReference>
<dbReference type="AlphaFoldDB" id="A0A0F2MH60"/>
<evidence type="ECO:0000256" key="1">
    <source>
        <dbReference type="SAM" id="MobiDB-lite"/>
    </source>
</evidence>
<comment type="caution">
    <text evidence="2">The sequence shown here is derived from an EMBL/GenBank/DDBJ whole genome shotgun (WGS) entry which is preliminary data.</text>
</comment>
<dbReference type="VEuPathDB" id="FungiDB:SPSK_10817"/>
<gene>
    <name evidence="2" type="ORF">SPSK_10817</name>
</gene>
<dbReference type="KEGG" id="ssck:SPSK_10817"/>
<dbReference type="EMBL" id="AXCR01000004">
    <property type="protein sequence ID" value="KJR88952.1"/>
    <property type="molecule type" value="Genomic_DNA"/>
</dbReference>
<accession>A0A0F2MH60</accession>
<reference evidence="2 3" key="2">
    <citation type="journal article" date="2015" name="Eukaryot. Cell">
        <title>Asexual propagation of a virulent clone complex in a human and feline outbreak of sporotrichosis.</title>
        <authorList>
            <person name="Teixeira Mde M."/>
            <person name="Rodrigues A.M."/>
            <person name="Tsui C.K."/>
            <person name="de Almeida L.G."/>
            <person name="Van Diepeningen A.D."/>
            <person name="van den Ende B.G."/>
            <person name="Fernandes G.F."/>
            <person name="Kano R."/>
            <person name="Hamelin R.C."/>
            <person name="Lopes-Bezerra L.M."/>
            <person name="Vasconcelos A.T."/>
            <person name="de Hoog S."/>
            <person name="de Camargo Z.P."/>
            <person name="Felipe M.S."/>
        </authorList>
    </citation>
    <scope>NUCLEOTIDE SEQUENCE [LARGE SCALE GENOMIC DNA]</scope>
    <source>
        <strain evidence="2 3">1099-18</strain>
    </source>
</reference>
<reference evidence="2 3" key="1">
    <citation type="journal article" date="2014" name="BMC Genomics">
        <title>Comparative genomics of the major fungal agents of human and animal Sporotrichosis: Sporothrix schenckii and Sporothrix brasiliensis.</title>
        <authorList>
            <person name="Teixeira M.M."/>
            <person name="de Almeida L.G."/>
            <person name="Kubitschek-Barreira P."/>
            <person name="Alves F.L."/>
            <person name="Kioshima E.S."/>
            <person name="Abadio A.K."/>
            <person name="Fernandes L."/>
            <person name="Derengowski L.S."/>
            <person name="Ferreira K.S."/>
            <person name="Souza R.C."/>
            <person name="Ruiz J.C."/>
            <person name="de Andrade N.C."/>
            <person name="Paes H.C."/>
            <person name="Nicola A.M."/>
            <person name="Albuquerque P."/>
            <person name="Gerber A.L."/>
            <person name="Martins V.P."/>
            <person name="Peconick L.D."/>
            <person name="Neto A.V."/>
            <person name="Chaucanez C.B."/>
            <person name="Silva P.A."/>
            <person name="Cunha O.L."/>
            <person name="de Oliveira F.F."/>
            <person name="dos Santos T.C."/>
            <person name="Barros A.L."/>
            <person name="Soares M.A."/>
            <person name="de Oliveira L.M."/>
            <person name="Marini M.M."/>
            <person name="Villalobos-Duno H."/>
            <person name="Cunha M.M."/>
            <person name="de Hoog S."/>
            <person name="da Silveira J.F."/>
            <person name="Henrissat B."/>
            <person name="Nino-Vega G.A."/>
            <person name="Cisalpino P.S."/>
            <person name="Mora-Montes H.M."/>
            <person name="Almeida S.R."/>
            <person name="Stajich J.E."/>
            <person name="Lopes-Bezerra L.M."/>
            <person name="Vasconcelos A.T."/>
            <person name="Felipe M.S."/>
        </authorList>
    </citation>
    <scope>NUCLEOTIDE SEQUENCE [LARGE SCALE GENOMIC DNA]</scope>
    <source>
        <strain evidence="2 3">1099-18</strain>
    </source>
</reference>
<sequence>MRKEEGAETNDEVDEGGAKGNKKEQVETMVETTVKQIVTWPRAAVQEKEFPWGQTPTTAYRARQETVRSVRGKRDVGPNAAHRRIRQKIRRLRGET</sequence>
<dbReference type="Proteomes" id="UP000033710">
    <property type="component" value="Unassembled WGS sequence"/>
</dbReference>